<feature type="compositionally biased region" description="Polar residues" evidence="1">
    <location>
        <begin position="90"/>
        <end position="102"/>
    </location>
</feature>
<dbReference type="EMBL" id="JAPZBO010000008">
    <property type="protein sequence ID" value="KAJ5308383.1"/>
    <property type="molecule type" value="Genomic_DNA"/>
</dbReference>
<feature type="compositionally biased region" description="Low complexity" evidence="1">
    <location>
        <begin position="67"/>
        <end position="77"/>
    </location>
</feature>
<reference evidence="2" key="1">
    <citation type="submission" date="2022-12" db="EMBL/GenBank/DDBJ databases">
        <authorList>
            <person name="Petersen C."/>
        </authorList>
    </citation>
    <scope>NUCLEOTIDE SEQUENCE</scope>
    <source>
        <strain evidence="2">IBT 21472</strain>
    </source>
</reference>
<evidence type="ECO:0000313" key="3">
    <source>
        <dbReference type="Proteomes" id="UP001147746"/>
    </source>
</evidence>
<feature type="compositionally biased region" description="Basic residues" evidence="1">
    <location>
        <begin position="1"/>
        <end position="14"/>
    </location>
</feature>
<reference evidence="2" key="2">
    <citation type="journal article" date="2023" name="IMA Fungus">
        <title>Comparative genomic study of the Penicillium genus elucidates a diverse pangenome and 15 lateral gene transfer events.</title>
        <authorList>
            <person name="Petersen C."/>
            <person name="Sorensen T."/>
            <person name="Nielsen M.R."/>
            <person name="Sondergaard T.E."/>
            <person name="Sorensen J.L."/>
            <person name="Fitzpatrick D.A."/>
            <person name="Frisvad J.C."/>
            <person name="Nielsen K.L."/>
        </authorList>
    </citation>
    <scope>NUCLEOTIDE SEQUENCE</scope>
    <source>
        <strain evidence="2">IBT 21472</strain>
    </source>
</reference>
<keyword evidence="3" id="KW-1185">Reference proteome</keyword>
<organism evidence="2 3">
    <name type="scientific">Penicillium atrosanguineum</name>
    <dbReference type="NCBI Taxonomy" id="1132637"/>
    <lineage>
        <taxon>Eukaryota</taxon>
        <taxon>Fungi</taxon>
        <taxon>Dikarya</taxon>
        <taxon>Ascomycota</taxon>
        <taxon>Pezizomycotina</taxon>
        <taxon>Eurotiomycetes</taxon>
        <taxon>Eurotiomycetidae</taxon>
        <taxon>Eurotiales</taxon>
        <taxon>Aspergillaceae</taxon>
        <taxon>Penicillium</taxon>
    </lineage>
</organism>
<proteinExistence type="predicted"/>
<dbReference type="OrthoDB" id="5600085at2759"/>
<evidence type="ECO:0000313" key="2">
    <source>
        <dbReference type="EMBL" id="KAJ5308383.1"/>
    </source>
</evidence>
<comment type="caution">
    <text evidence="2">The sequence shown here is derived from an EMBL/GenBank/DDBJ whole genome shotgun (WGS) entry which is preliminary data.</text>
</comment>
<gene>
    <name evidence="2" type="ORF">N7476_009039</name>
</gene>
<evidence type="ECO:0000256" key="1">
    <source>
        <dbReference type="SAM" id="MobiDB-lite"/>
    </source>
</evidence>
<dbReference type="AlphaFoldDB" id="A0A9W9GZF8"/>
<feature type="compositionally biased region" description="Low complexity" evidence="1">
    <location>
        <begin position="32"/>
        <end position="48"/>
    </location>
</feature>
<feature type="region of interest" description="Disordered" evidence="1">
    <location>
        <begin position="1"/>
        <end position="102"/>
    </location>
</feature>
<dbReference type="Proteomes" id="UP001147746">
    <property type="component" value="Unassembled WGS sequence"/>
</dbReference>
<protein>
    <submittedName>
        <fullName evidence="2">Uncharacterized protein</fullName>
    </submittedName>
</protein>
<accession>A0A9W9GZF8</accession>
<name>A0A9W9GZF8_9EURO</name>
<sequence length="212" mass="22827">MKATHGRLYPRHHTTNGFQPIAPRPNGKDSRGSSSARVSRSGSSASASHAPVRADSRRDSACTGHWSGSEGSGTESIGRTHSAMSVPVPGSTSRTGSGALSRSADNIALDPVLSRDMFDPAYNLLPSTLSEATLVQNVPLISPHESLNPFDFPSDPSLALDDGTLRYLEDMEVDITEGITEEIFHVEDWSRYMWSAETGFEHLDTGYPPVSL</sequence>